<proteinExistence type="inferred from homology"/>
<evidence type="ECO:0000256" key="2">
    <source>
        <dbReference type="ARBA" id="ARBA00022722"/>
    </source>
</evidence>
<protein>
    <recommendedName>
        <fullName evidence="7">Endoribonuclease YbeY</fullName>
        <ecNumber evidence="7">3.1.-.-</ecNumber>
    </recommendedName>
</protein>
<comment type="subcellular location">
    <subcellularLocation>
        <location evidence="7">Cytoplasm</location>
    </subcellularLocation>
</comment>
<evidence type="ECO:0000313" key="9">
    <source>
        <dbReference type="Proteomes" id="UP000806285"/>
    </source>
</evidence>
<keyword evidence="4 7" id="KW-0255">Endonuclease</keyword>
<feature type="binding site" evidence="7">
    <location>
        <position position="116"/>
    </location>
    <ligand>
        <name>Zn(2+)</name>
        <dbReference type="ChEBI" id="CHEBI:29105"/>
        <note>catalytic</note>
    </ligand>
</feature>
<comment type="similarity">
    <text evidence="1 7">Belongs to the endoribonuclease YbeY family.</text>
</comment>
<accession>A0ABR9S053</accession>
<keyword evidence="5 7" id="KW-0378">Hydrolase</keyword>
<dbReference type="InterPro" id="IPR020549">
    <property type="entry name" value="YbeY_CS"/>
</dbReference>
<dbReference type="EMBL" id="JADDIV010000001">
    <property type="protein sequence ID" value="MBE7366422.1"/>
    <property type="molecule type" value="Genomic_DNA"/>
</dbReference>
<dbReference type="InterPro" id="IPR023091">
    <property type="entry name" value="MetalPrtase_cat_dom_sf_prd"/>
</dbReference>
<dbReference type="Gene3D" id="3.40.390.30">
    <property type="entry name" value="Metalloproteases ('zincins'), catalytic domain"/>
    <property type="match status" value="1"/>
</dbReference>
<dbReference type="PANTHER" id="PTHR46986">
    <property type="entry name" value="ENDORIBONUCLEASE YBEY, CHLOROPLASTIC"/>
    <property type="match status" value="1"/>
</dbReference>
<dbReference type="SUPFAM" id="SSF55486">
    <property type="entry name" value="Metalloproteases ('zincins'), catalytic domain"/>
    <property type="match status" value="1"/>
</dbReference>
<sequence>MAPSLDLSLQFGTFPGAAEHRRVLTAARVRRWVAMALTGPAEIAVRIVGASEGQALNRQYRGKDYATNVLTFDYARQPVVAADLVLCGPVVEREAREQGKTLEAHYAHLLVHGTLHAQGWDHEAGEREAAEMEALEVLLLGALGHANPY</sequence>
<evidence type="ECO:0000256" key="6">
    <source>
        <dbReference type="ARBA" id="ARBA00022833"/>
    </source>
</evidence>
<evidence type="ECO:0000256" key="4">
    <source>
        <dbReference type="ARBA" id="ARBA00022759"/>
    </source>
</evidence>
<keyword evidence="9" id="KW-1185">Reference proteome</keyword>
<reference evidence="8 9" key="1">
    <citation type="submission" date="2020-10" db="EMBL/GenBank/DDBJ databases">
        <title>Ramlibacter sp. HM2 16S ribosomal RNA gene Genome sequencing and assembly.</title>
        <authorList>
            <person name="Kang M."/>
        </authorList>
    </citation>
    <scope>NUCLEOTIDE SEQUENCE [LARGE SCALE GENOMIC DNA]</scope>
    <source>
        <strain evidence="8 9">HM2</strain>
    </source>
</reference>
<comment type="caution">
    <text evidence="8">The sequence shown here is derived from an EMBL/GenBank/DDBJ whole genome shotgun (WGS) entry which is preliminary data.</text>
</comment>
<keyword evidence="2 7" id="KW-0540">Nuclease</keyword>
<evidence type="ECO:0000256" key="7">
    <source>
        <dbReference type="HAMAP-Rule" id="MF_00009"/>
    </source>
</evidence>
<dbReference type="InterPro" id="IPR002036">
    <property type="entry name" value="YbeY"/>
</dbReference>
<evidence type="ECO:0000313" key="8">
    <source>
        <dbReference type="EMBL" id="MBE7366422.1"/>
    </source>
</evidence>
<keyword evidence="7" id="KW-0698">rRNA processing</keyword>
<dbReference type="PROSITE" id="PS01306">
    <property type="entry name" value="UPF0054"/>
    <property type="match status" value="1"/>
</dbReference>
<dbReference type="NCBIfam" id="TIGR00043">
    <property type="entry name" value="rRNA maturation RNase YbeY"/>
    <property type="match status" value="1"/>
</dbReference>
<feature type="binding site" evidence="7">
    <location>
        <position position="122"/>
    </location>
    <ligand>
        <name>Zn(2+)</name>
        <dbReference type="ChEBI" id="CHEBI:29105"/>
        <note>catalytic</note>
    </ligand>
</feature>
<organism evidence="8 9">
    <name type="scientific">Ramlibacter pallidus</name>
    <dbReference type="NCBI Taxonomy" id="2780087"/>
    <lineage>
        <taxon>Bacteria</taxon>
        <taxon>Pseudomonadati</taxon>
        <taxon>Pseudomonadota</taxon>
        <taxon>Betaproteobacteria</taxon>
        <taxon>Burkholderiales</taxon>
        <taxon>Comamonadaceae</taxon>
        <taxon>Ramlibacter</taxon>
    </lineage>
</organism>
<evidence type="ECO:0000256" key="5">
    <source>
        <dbReference type="ARBA" id="ARBA00022801"/>
    </source>
</evidence>
<dbReference type="PANTHER" id="PTHR46986:SF1">
    <property type="entry name" value="ENDORIBONUCLEASE YBEY, CHLOROPLASTIC"/>
    <property type="match status" value="1"/>
</dbReference>
<keyword evidence="7" id="KW-0690">Ribosome biogenesis</keyword>
<comment type="cofactor">
    <cofactor evidence="7">
        <name>Zn(2+)</name>
        <dbReference type="ChEBI" id="CHEBI:29105"/>
    </cofactor>
    <text evidence="7">Binds 1 zinc ion.</text>
</comment>
<name>A0ABR9S053_9BURK</name>
<dbReference type="HAMAP" id="MF_00009">
    <property type="entry name" value="Endoribonucl_YbeY"/>
    <property type="match status" value="1"/>
</dbReference>
<gene>
    <name evidence="7 8" type="primary">ybeY</name>
    <name evidence="8" type="ORF">IM787_02460</name>
</gene>
<comment type="function">
    <text evidence="7">Single strand-specific metallo-endoribonuclease involved in late-stage 70S ribosome quality control and in maturation of the 3' terminus of the 16S rRNA.</text>
</comment>
<feature type="binding site" evidence="7">
    <location>
        <position position="112"/>
    </location>
    <ligand>
        <name>Zn(2+)</name>
        <dbReference type="ChEBI" id="CHEBI:29105"/>
        <note>catalytic</note>
    </ligand>
</feature>
<keyword evidence="3 7" id="KW-0479">Metal-binding</keyword>
<evidence type="ECO:0000256" key="3">
    <source>
        <dbReference type="ARBA" id="ARBA00022723"/>
    </source>
</evidence>
<evidence type="ECO:0000256" key="1">
    <source>
        <dbReference type="ARBA" id="ARBA00010875"/>
    </source>
</evidence>
<dbReference type="EC" id="3.1.-.-" evidence="7"/>
<keyword evidence="7" id="KW-0963">Cytoplasm</keyword>
<keyword evidence="6 7" id="KW-0862">Zinc</keyword>
<dbReference type="Pfam" id="PF02130">
    <property type="entry name" value="YbeY"/>
    <property type="match status" value="1"/>
</dbReference>
<dbReference type="Proteomes" id="UP000806285">
    <property type="component" value="Unassembled WGS sequence"/>
</dbReference>